<evidence type="ECO:0000256" key="1">
    <source>
        <dbReference type="SAM" id="MobiDB-lite"/>
    </source>
</evidence>
<sequence length="459" mass="47410">MAGDLENLMARAAHDLEAALPPAPTDALGHVRAAVRRRRLGRHARDSVGALALVGALATAVLLGGRGEPEPAVTPTPTPSVSATPTPTPAPTATPTPDAAPTGPVVREAEIDDATVLARLAAPRTGEVWTAPQRVDAPGPVFTLVEVTYDWYLVGHRGAADIYAATPESASLTPYEMRSYGLPVELYELEAGVLRRVVCPSARTGDACGQPHVNSAAEQDTTTFYDSLTLPRALPLPGGYTLGTAATSGAVGALTGAMQAVVLQDEVRVHADLGSGVQVVERTIPSHDGAPAGMRSVRFAVRLPYGALVDLVPADVPGGDSAAITWDDGVARGDADDAWRSATGAPGGLVCDFATFSVQTTGVDRSAWVRAGSTADGRPVHVPAPGRTEVAAAVFAWQESSSWTVGDTPTGTVTGAEAYPIDSVEQLVADNALFALEGPGRSWLLGLRVDAMHAVYECS</sequence>
<feature type="region of interest" description="Disordered" evidence="1">
    <location>
        <begin position="67"/>
        <end position="103"/>
    </location>
</feature>
<evidence type="ECO:0000313" key="2">
    <source>
        <dbReference type="EMBL" id="MBD7918425.1"/>
    </source>
</evidence>
<comment type="caution">
    <text evidence="2">The sequence shown here is derived from an EMBL/GenBank/DDBJ whole genome shotgun (WGS) entry which is preliminary data.</text>
</comment>
<dbReference type="RefSeq" id="WP_191782552.1">
    <property type="nucleotide sequence ID" value="NZ_JACSQV010000006.1"/>
</dbReference>
<keyword evidence="3" id="KW-1185">Reference proteome</keyword>
<gene>
    <name evidence="2" type="ORF">H9657_09060</name>
</gene>
<dbReference type="Proteomes" id="UP000604241">
    <property type="component" value="Unassembled WGS sequence"/>
</dbReference>
<name>A0ABR8QDC6_9CELL</name>
<dbReference type="EMBL" id="JACSQV010000006">
    <property type="protein sequence ID" value="MBD7918425.1"/>
    <property type="molecule type" value="Genomic_DNA"/>
</dbReference>
<protein>
    <submittedName>
        <fullName evidence="2">Uncharacterized protein</fullName>
    </submittedName>
</protein>
<reference evidence="2 3" key="1">
    <citation type="submission" date="2020-08" db="EMBL/GenBank/DDBJ databases">
        <title>A Genomic Blueprint of the Chicken Gut Microbiome.</title>
        <authorList>
            <person name="Gilroy R."/>
            <person name="Ravi A."/>
            <person name="Getino M."/>
            <person name="Pursley I."/>
            <person name="Horton D.L."/>
            <person name="Alikhan N.-F."/>
            <person name="Baker D."/>
            <person name="Gharbi K."/>
            <person name="Hall N."/>
            <person name="Watson M."/>
            <person name="Adriaenssens E.M."/>
            <person name="Foster-Nyarko E."/>
            <person name="Jarju S."/>
            <person name="Secka A."/>
            <person name="Antonio M."/>
            <person name="Oren A."/>
            <person name="Chaudhuri R."/>
            <person name="La Ragione R.M."/>
            <person name="Hildebrand F."/>
            <person name="Pallen M.J."/>
        </authorList>
    </citation>
    <scope>NUCLEOTIDE SEQUENCE [LARGE SCALE GENOMIC DNA]</scope>
    <source>
        <strain evidence="2 3">Sa3CUA2</strain>
    </source>
</reference>
<evidence type="ECO:0000313" key="3">
    <source>
        <dbReference type="Proteomes" id="UP000604241"/>
    </source>
</evidence>
<proteinExistence type="predicted"/>
<organism evidence="2 3">
    <name type="scientific">Cellulomonas avistercoris</name>
    <dbReference type="NCBI Taxonomy" id="2762242"/>
    <lineage>
        <taxon>Bacteria</taxon>
        <taxon>Bacillati</taxon>
        <taxon>Actinomycetota</taxon>
        <taxon>Actinomycetes</taxon>
        <taxon>Micrococcales</taxon>
        <taxon>Cellulomonadaceae</taxon>
        <taxon>Cellulomonas</taxon>
    </lineage>
</organism>
<accession>A0ABR8QDC6</accession>